<dbReference type="PANTHER" id="PTHR30160:SF7">
    <property type="entry name" value="ADP-HEPTOSE--LPS HEPTOSYLTRANSFERASE 2"/>
    <property type="match status" value="1"/>
</dbReference>
<dbReference type="CDD" id="cd03789">
    <property type="entry name" value="GT9_LPS_heptosyltransferase"/>
    <property type="match status" value="1"/>
</dbReference>
<dbReference type="InterPro" id="IPR051199">
    <property type="entry name" value="LPS_LOS_Heptosyltrfase"/>
</dbReference>
<reference evidence="3" key="1">
    <citation type="submission" date="2018-05" db="EMBL/GenBank/DDBJ databases">
        <authorList>
            <person name="Lanie J.A."/>
            <person name="Ng W.-L."/>
            <person name="Kazmierczak K.M."/>
            <person name="Andrzejewski T.M."/>
            <person name="Davidsen T.M."/>
            <person name="Wayne K.J."/>
            <person name="Tettelin H."/>
            <person name="Glass J.I."/>
            <person name="Rusch D."/>
            <person name="Podicherti R."/>
            <person name="Tsui H.-C.T."/>
            <person name="Winkler M.E."/>
        </authorList>
    </citation>
    <scope>NUCLEOTIDE SEQUENCE</scope>
</reference>
<name>A0A381MY01_9ZZZZ</name>
<dbReference type="Gene3D" id="3.40.50.2000">
    <property type="entry name" value="Glycogen Phosphorylase B"/>
    <property type="match status" value="2"/>
</dbReference>
<dbReference type="GO" id="GO:0008713">
    <property type="term" value="F:ADP-heptose-lipopolysaccharide heptosyltransferase activity"/>
    <property type="evidence" value="ECO:0007669"/>
    <property type="project" value="TreeGrafter"/>
</dbReference>
<keyword evidence="2" id="KW-0808">Transferase</keyword>
<gene>
    <name evidence="3" type="ORF">METZ01_LOCUS3</name>
</gene>
<dbReference type="GO" id="GO:0005829">
    <property type="term" value="C:cytosol"/>
    <property type="evidence" value="ECO:0007669"/>
    <property type="project" value="TreeGrafter"/>
</dbReference>
<evidence type="ECO:0000313" key="3">
    <source>
        <dbReference type="EMBL" id="SUZ47149.1"/>
    </source>
</evidence>
<evidence type="ECO:0000256" key="2">
    <source>
        <dbReference type="ARBA" id="ARBA00022679"/>
    </source>
</evidence>
<keyword evidence="1" id="KW-0328">Glycosyltransferase</keyword>
<sequence>MSFPFFQTCKKEKTDATILAICKSWVAPLFENHPLIDGIVSFNENELKGIRSTGNAGRSLRALELDKFYLLSDSYRAAYLAKKSETVHRIGYRGQGRSGLLTQIVSRPKKKMHRSQQYVYLLNQSQDNMDIKISGVQLSKEEKKWARNELAQLGLSQPIAFFPFSIASSRSIPQVKVLEMLGITNETILIFGGKEDKAKGNILVEASTKKNIYNVAGHYGLRDSMALISQCKGAVATDSGLGHISANLGVPTVSLFGAGDPEITGPIGMKTIIINKNVHCSPCIKNKCYNENDPLLCLNEIRPEYPWDVLTDLMKNPNSE</sequence>
<accession>A0A381MY01</accession>
<dbReference type="GO" id="GO:0009244">
    <property type="term" value="P:lipopolysaccharide core region biosynthetic process"/>
    <property type="evidence" value="ECO:0007669"/>
    <property type="project" value="TreeGrafter"/>
</dbReference>
<dbReference type="AlphaFoldDB" id="A0A381MY01"/>
<dbReference type="Pfam" id="PF01075">
    <property type="entry name" value="Glyco_transf_9"/>
    <property type="match status" value="1"/>
</dbReference>
<protein>
    <recommendedName>
        <fullName evidence="4">Lipopolysaccharide heptosyltransferase II</fullName>
    </recommendedName>
</protein>
<organism evidence="3">
    <name type="scientific">marine metagenome</name>
    <dbReference type="NCBI Taxonomy" id="408172"/>
    <lineage>
        <taxon>unclassified sequences</taxon>
        <taxon>metagenomes</taxon>
        <taxon>ecological metagenomes</taxon>
    </lineage>
</organism>
<proteinExistence type="predicted"/>
<evidence type="ECO:0008006" key="4">
    <source>
        <dbReference type="Google" id="ProtNLM"/>
    </source>
</evidence>
<dbReference type="EMBL" id="UINC01000001">
    <property type="protein sequence ID" value="SUZ47149.1"/>
    <property type="molecule type" value="Genomic_DNA"/>
</dbReference>
<dbReference type="SUPFAM" id="SSF53756">
    <property type="entry name" value="UDP-Glycosyltransferase/glycogen phosphorylase"/>
    <property type="match status" value="1"/>
</dbReference>
<evidence type="ECO:0000256" key="1">
    <source>
        <dbReference type="ARBA" id="ARBA00022676"/>
    </source>
</evidence>
<dbReference type="InterPro" id="IPR002201">
    <property type="entry name" value="Glyco_trans_9"/>
</dbReference>
<dbReference type="PANTHER" id="PTHR30160">
    <property type="entry name" value="TETRAACYLDISACCHARIDE 4'-KINASE-RELATED"/>
    <property type="match status" value="1"/>
</dbReference>